<keyword evidence="3" id="KW-0964">Secreted</keyword>
<protein>
    <recommendedName>
        <fullName evidence="4">Crinkler effector protein N-terminal domain-containing protein</fullName>
    </recommendedName>
</protein>
<dbReference type="InterPro" id="IPR045379">
    <property type="entry name" value="Crinkler_N"/>
</dbReference>
<organism evidence="5 6">
    <name type="scientific">Rhizophagus clarus</name>
    <dbReference type="NCBI Taxonomy" id="94130"/>
    <lineage>
        <taxon>Eukaryota</taxon>
        <taxon>Fungi</taxon>
        <taxon>Fungi incertae sedis</taxon>
        <taxon>Mucoromycota</taxon>
        <taxon>Glomeromycotina</taxon>
        <taxon>Glomeromycetes</taxon>
        <taxon>Glomerales</taxon>
        <taxon>Glomeraceae</taxon>
        <taxon>Rhizophagus</taxon>
    </lineage>
</organism>
<reference evidence="5" key="1">
    <citation type="submission" date="2019-10" db="EMBL/GenBank/DDBJ databases">
        <title>Conservation and host-specific expression of non-tandemly repeated heterogenous ribosome RNA gene in arbuscular mycorrhizal fungi.</title>
        <authorList>
            <person name="Maeda T."/>
            <person name="Kobayashi Y."/>
            <person name="Nakagawa T."/>
            <person name="Ezawa T."/>
            <person name="Yamaguchi K."/>
            <person name="Bino T."/>
            <person name="Nishimoto Y."/>
            <person name="Shigenobu S."/>
            <person name="Kawaguchi M."/>
        </authorList>
    </citation>
    <scope>NUCLEOTIDE SEQUENCE</scope>
    <source>
        <strain evidence="5">HR1</strain>
    </source>
</reference>
<evidence type="ECO:0000313" key="6">
    <source>
        <dbReference type="Proteomes" id="UP000615446"/>
    </source>
</evidence>
<evidence type="ECO:0000256" key="1">
    <source>
        <dbReference type="ARBA" id="ARBA00004340"/>
    </source>
</evidence>
<feature type="domain" description="Crinkler effector protein N-terminal" evidence="4">
    <location>
        <begin position="7"/>
        <end position="117"/>
    </location>
</feature>
<sequence>MSETKNITIFCLVLGEKPVNSVIFEVNVNKYDSISRLKNVIRDEKKNDFFNIDANKLRLWKVDIPITDEDKLKILDKPHTEINIEQDLGGEELLSVKKIDHYFHNQPQDEHIHIIIKFPTNNIGKWYVFFEPANEQKIDVKKEYEKVEKIAKDIGLDDWLLLIMSNCSTNLQSKCAMYPSRDQIAAVQDKFCVNPKAVDDSEQETESDLIDEHKRKFNDDEDLLIRTKFPKLSLDCTEDEPIKPLKPMSCRTKSVNNETLNILCSLLIVCKGPLVDVY</sequence>
<proteinExistence type="predicted"/>
<dbReference type="GO" id="GO:0005576">
    <property type="term" value="C:extracellular region"/>
    <property type="evidence" value="ECO:0007669"/>
    <property type="project" value="UniProtKB-SubCell"/>
</dbReference>
<comment type="caution">
    <text evidence="5">The sequence shown here is derived from an EMBL/GenBank/DDBJ whole genome shotgun (WGS) entry which is preliminary data.</text>
</comment>
<evidence type="ECO:0000259" key="4">
    <source>
        <dbReference type="Pfam" id="PF20147"/>
    </source>
</evidence>
<dbReference type="Pfam" id="PF20147">
    <property type="entry name" value="Crinkler"/>
    <property type="match status" value="1"/>
</dbReference>
<gene>
    <name evidence="5" type="ORF">RCL2_002071600</name>
</gene>
<dbReference type="AlphaFoldDB" id="A0A8H3LZI1"/>
<evidence type="ECO:0000256" key="2">
    <source>
        <dbReference type="ARBA" id="ARBA00004613"/>
    </source>
</evidence>
<dbReference type="Proteomes" id="UP000615446">
    <property type="component" value="Unassembled WGS sequence"/>
</dbReference>
<dbReference type="OrthoDB" id="2673191at2759"/>
<accession>A0A8H3LZI1</accession>
<name>A0A8H3LZI1_9GLOM</name>
<evidence type="ECO:0000313" key="5">
    <source>
        <dbReference type="EMBL" id="GES93973.1"/>
    </source>
</evidence>
<dbReference type="EMBL" id="BLAL01000229">
    <property type="protein sequence ID" value="GES93973.1"/>
    <property type="molecule type" value="Genomic_DNA"/>
</dbReference>
<dbReference type="GO" id="GO:0043657">
    <property type="term" value="C:host cell"/>
    <property type="evidence" value="ECO:0007669"/>
    <property type="project" value="UniProtKB-SubCell"/>
</dbReference>
<evidence type="ECO:0000256" key="3">
    <source>
        <dbReference type="ARBA" id="ARBA00022525"/>
    </source>
</evidence>
<comment type="subcellular location">
    <subcellularLocation>
        <location evidence="1">Host cell</location>
    </subcellularLocation>
    <subcellularLocation>
        <location evidence="2">Secreted</location>
    </subcellularLocation>
</comment>